<dbReference type="PANTHER" id="PTHR46159">
    <property type="entry name" value="PROTEIN TESMIN/TSO1-LIKE CXC 2"/>
    <property type="match status" value="1"/>
</dbReference>
<organism evidence="6 7">
    <name type="scientific">Fraxinus pennsylvanica</name>
    <dbReference type="NCBI Taxonomy" id="56036"/>
    <lineage>
        <taxon>Eukaryota</taxon>
        <taxon>Viridiplantae</taxon>
        <taxon>Streptophyta</taxon>
        <taxon>Embryophyta</taxon>
        <taxon>Tracheophyta</taxon>
        <taxon>Spermatophyta</taxon>
        <taxon>Magnoliopsida</taxon>
        <taxon>eudicotyledons</taxon>
        <taxon>Gunneridae</taxon>
        <taxon>Pentapetalae</taxon>
        <taxon>asterids</taxon>
        <taxon>lamiids</taxon>
        <taxon>Lamiales</taxon>
        <taxon>Oleaceae</taxon>
        <taxon>Oleeae</taxon>
        <taxon>Fraxinus</taxon>
    </lineage>
</organism>
<evidence type="ECO:0000256" key="2">
    <source>
        <dbReference type="ARBA" id="ARBA00007267"/>
    </source>
</evidence>
<accession>A0AAD1YSS9</accession>
<evidence type="ECO:0000256" key="4">
    <source>
        <dbReference type="SAM" id="MobiDB-lite"/>
    </source>
</evidence>
<evidence type="ECO:0000313" key="6">
    <source>
        <dbReference type="EMBL" id="CAI9755616.1"/>
    </source>
</evidence>
<feature type="domain" description="Tesmin/TSO1-like CXC" evidence="5">
    <location>
        <begin position="543"/>
        <end position="584"/>
    </location>
</feature>
<dbReference type="Proteomes" id="UP000834106">
    <property type="component" value="Chromosome 2"/>
</dbReference>
<name>A0AAD1YSS9_9LAMI</name>
<dbReference type="EMBL" id="OU503037">
    <property type="protein sequence ID" value="CAI9755616.1"/>
    <property type="molecule type" value="Genomic_DNA"/>
</dbReference>
<protein>
    <recommendedName>
        <fullName evidence="5">Tesmin/TSO1-like CXC domain-containing protein</fullName>
    </recommendedName>
</protein>
<dbReference type="AlphaFoldDB" id="A0AAD1YSS9"/>
<dbReference type="PANTHER" id="PTHR46159:SF6">
    <property type="entry name" value="OS12G0605300 PROTEIN"/>
    <property type="match status" value="1"/>
</dbReference>
<dbReference type="GO" id="GO:0003700">
    <property type="term" value="F:DNA-binding transcription factor activity"/>
    <property type="evidence" value="ECO:0007669"/>
    <property type="project" value="InterPro"/>
</dbReference>
<proteinExistence type="inferred from homology"/>
<dbReference type="SMART" id="SM01114">
    <property type="entry name" value="CXC"/>
    <property type="match status" value="2"/>
</dbReference>
<evidence type="ECO:0000313" key="7">
    <source>
        <dbReference type="Proteomes" id="UP000834106"/>
    </source>
</evidence>
<dbReference type="InterPro" id="IPR005172">
    <property type="entry name" value="CRC"/>
</dbReference>
<comment type="subcellular location">
    <subcellularLocation>
        <location evidence="1">Nucleus</location>
    </subcellularLocation>
</comment>
<evidence type="ECO:0000256" key="3">
    <source>
        <dbReference type="ARBA" id="ARBA00023242"/>
    </source>
</evidence>
<dbReference type="GO" id="GO:0005634">
    <property type="term" value="C:nucleus"/>
    <property type="evidence" value="ECO:0007669"/>
    <property type="project" value="UniProtKB-SubCell"/>
</dbReference>
<feature type="region of interest" description="Disordered" evidence="4">
    <location>
        <begin position="897"/>
        <end position="918"/>
    </location>
</feature>
<evidence type="ECO:0000259" key="5">
    <source>
        <dbReference type="SMART" id="SM01114"/>
    </source>
</evidence>
<sequence>MDSSESTIPSEGDATETVPVQDSPVFSYISNLSPIQPVKEPAVSQGFTGLNSPPIVFTSPRLNPQSQSSLLKRSQFPLLLSAKLSGQDGGCRINIAAAERSEKLDTQLGGGLNTCLEKGFDSSRPVDDQTESPIGCADQFLADVVCIDSFNSNVSADSSLKYSYDIDQPPVEVTNSKESAGKLEYKNDARGNEEYTAVAPSAMTKQTDKTHERDATVDRRAIEIDMTAEDGDLRVDHCEKFGSNLSENLTLTNKHPENFMTENAEARQRGHVDDSSYLLSESVQIYEGNENSVKTTGALAEPVQKEVQSNPMAAQHSGLPVRCLQFEDAQQKVITNRHVDNPLGIENSSRPLASSADREGPKSPSLETPPSSISQAGMTQYMVYPRNRGNYNIKVPMPLGIGLHLNSIVSTMQVGAGETIIVRSSEKGNFSIRDEQQVTPVSSHLPDNSKDSTFLSASESVLGSAYDSRLDDHASVAANSATSLSTYDVKPLDNPVVCNPIKDQSTPVNKRKYNTGNADDAEEFSKSSPKKKRQKTFESNDDYSCKRCNCKKSKCLKLYCDCFAAGIYCAEPCSCQGCFNRPEYEDTVLEIRQQIESRNPLAFAPKILQNFNEPPSSICGEDEIQFSKSTGRHKRGCNCKKSMCLKKYCECYQAKVGCSDGCRCEGCKNVHGQKGEYGMNKDVGMQGTDETTDGCFVKKLEIVGSGNVLHNTELCNPHNLTPVTPSFQYSDQGKGISKAWFPYGKYFHSPESGSTFGAPCIRFPRSPRNSDDPDMISETSKELDLVSFDHELEYHKAGAVNDFSSGYHGHGNMELLAVPPNAEEWENNFKVQPSGHFSSASSLRWRGSPITPMAQFSGSKFPQAFDFYDDLHNVMEDDTPEILKDTPCPLNAVKVRSPNKKRVSPPHGHTCKLGSSSSAGWTGEDIIRRVVVAAHDINNMRCRYQKSKLQWF</sequence>
<feature type="region of interest" description="Disordered" evidence="4">
    <location>
        <begin position="337"/>
        <end position="374"/>
    </location>
</feature>
<feature type="region of interest" description="Disordered" evidence="4">
    <location>
        <begin position="1"/>
        <end position="21"/>
    </location>
</feature>
<dbReference type="InterPro" id="IPR044522">
    <property type="entry name" value="TSO1-like"/>
</dbReference>
<keyword evidence="7" id="KW-1185">Reference proteome</keyword>
<comment type="similarity">
    <text evidence="2">Belongs to the lin-54 family.</text>
</comment>
<feature type="compositionally biased region" description="Polar residues" evidence="4">
    <location>
        <begin position="365"/>
        <end position="374"/>
    </location>
</feature>
<keyword evidence="3" id="KW-0539">Nucleus</keyword>
<feature type="domain" description="Tesmin/TSO1-like CXC" evidence="5">
    <location>
        <begin position="632"/>
        <end position="673"/>
    </location>
</feature>
<dbReference type="Pfam" id="PF03638">
    <property type="entry name" value="TCR"/>
    <property type="match status" value="2"/>
</dbReference>
<gene>
    <name evidence="6" type="ORF">FPE_LOCUS3047</name>
</gene>
<reference evidence="6" key="1">
    <citation type="submission" date="2023-05" db="EMBL/GenBank/DDBJ databases">
        <authorList>
            <person name="Huff M."/>
        </authorList>
    </citation>
    <scope>NUCLEOTIDE SEQUENCE</scope>
</reference>
<dbReference type="InterPro" id="IPR033467">
    <property type="entry name" value="Tesmin/TSO1-like_CXC"/>
</dbReference>
<evidence type="ECO:0000256" key="1">
    <source>
        <dbReference type="ARBA" id="ARBA00004123"/>
    </source>
</evidence>
<feature type="region of interest" description="Disordered" evidence="4">
    <location>
        <begin position="500"/>
        <end position="535"/>
    </location>
</feature>